<reference evidence="1 2" key="1">
    <citation type="submission" date="2017-11" db="EMBL/GenBank/DDBJ databases">
        <title>Draft Genome Sequence of Methylobacter psychrotolerans Sph1T, an Obligate Methanotroph from Low-Temperature Environments.</title>
        <authorList>
            <person name="Oshkin I.Y."/>
            <person name="Miroshnikov K."/>
            <person name="Belova S.E."/>
            <person name="Korzhenkov A."/>
            <person name="Toshchakov S.V."/>
            <person name="Dedysh S.N."/>
        </authorList>
    </citation>
    <scope>NUCLEOTIDE SEQUENCE [LARGE SCALE GENOMIC DNA]</scope>
    <source>
        <strain evidence="1 2">Sph1</strain>
    </source>
</reference>
<dbReference type="EMBL" id="PGFZ01000004">
    <property type="protein sequence ID" value="POZ51897.1"/>
    <property type="molecule type" value="Genomic_DNA"/>
</dbReference>
<dbReference type="AlphaFoldDB" id="A0A2S5CMB0"/>
<evidence type="ECO:0000313" key="2">
    <source>
        <dbReference type="Proteomes" id="UP000237423"/>
    </source>
</evidence>
<dbReference type="InterPro" id="IPR032719">
    <property type="entry name" value="WbsX"/>
</dbReference>
<dbReference type="CDD" id="cd11579">
    <property type="entry name" value="Glyco_tran_WbsX"/>
    <property type="match status" value="1"/>
</dbReference>
<name>A0A2S5CMB0_9GAMM</name>
<proteinExistence type="predicted"/>
<dbReference type="PANTHER" id="PTHR41244:SF1">
    <property type="entry name" value="GLYCOSYLTRANSFERASE"/>
    <property type="match status" value="1"/>
</dbReference>
<comment type="caution">
    <text evidence="1">The sequence shown here is derived from an EMBL/GenBank/DDBJ whole genome shotgun (WGS) entry which is preliminary data.</text>
</comment>
<gene>
    <name evidence="1" type="ORF">AADEFJLK_02117</name>
</gene>
<protein>
    <submittedName>
        <fullName evidence="1">Lipopolysaccharide biosynthesis protein</fullName>
    </submittedName>
</protein>
<sequence length="384" mass="44595">MEFIEASPSFGKKARLIALYLPQYHPIPENDLWWGKGFTEWTNTTKAKPLFWGHYQPHIPADLGFYDLRVPETRAAQADMARHYGIEAFCYYHYWFAGERLLERPFEEVLASGQPDFPFCLCWANQTWSGIWHGAADKVLIEQTYPGMADHRRHFEYLLPSFLDKRYVCVDGKPVFVVYNPKELPDALQVTDFWRELAVQAGLPGLFLIAETRFSPCWDPKQAGFDASIDLHFPLGKQWLSWRQPWRKLTAVCRKKLSQWCGLPMVYAYQKVSEEFIAPPVNGIESYPCVIPNWDNTPRSGKRGIVLNNSTPKYFRRQLKKALRRVSSLPEQRRFVFVKSWNEWAEGNHLEPDLRFGHGYLEVIKEELLADTGGEEEGRGSLDP</sequence>
<dbReference type="Proteomes" id="UP000237423">
    <property type="component" value="Unassembled WGS sequence"/>
</dbReference>
<accession>A0A2S5CMB0</accession>
<dbReference type="RefSeq" id="WP_103974240.1">
    <property type="nucleotide sequence ID" value="NZ_PGFZ01000004.1"/>
</dbReference>
<dbReference type="Gene3D" id="3.20.20.80">
    <property type="entry name" value="Glycosidases"/>
    <property type="match status" value="1"/>
</dbReference>
<dbReference type="Pfam" id="PF14307">
    <property type="entry name" value="Glyco_tran_WbsX"/>
    <property type="match status" value="1"/>
</dbReference>
<dbReference type="PANTHER" id="PTHR41244">
    <property type="entry name" value="RHAMNAN SYNTHESIS F"/>
    <property type="match status" value="1"/>
</dbReference>
<evidence type="ECO:0000313" key="1">
    <source>
        <dbReference type="EMBL" id="POZ51897.1"/>
    </source>
</evidence>
<organism evidence="1 2">
    <name type="scientific">Methylovulum psychrotolerans</name>
    <dbReference type="NCBI Taxonomy" id="1704499"/>
    <lineage>
        <taxon>Bacteria</taxon>
        <taxon>Pseudomonadati</taxon>
        <taxon>Pseudomonadota</taxon>
        <taxon>Gammaproteobacteria</taxon>
        <taxon>Methylococcales</taxon>
        <taxon>Methylococcaceae</taxon>
        <taxon>Methylovulum</taxon>
    </lineage>
</organism>